<sequence>MVSWDSTMSRDQIDLCNVVLETLRNQNLINDDTVLQVADYYSFNQQTDRNSCGWHICIISEDIARYATAIVSQQPRQQPVRRSTRIQQQHKEERPEITASKIDSLKKRGIPIAKDSSEIFPKEHYLGPMDKRCKFCRAYLFRDETSNKCCANGTVPAPIIPPEPLQYTALARHAAFWNNIRPLNALFRMVSVSVNSNMNDGVYKLQGEPRYNIGDLVPKPGQPHQFVQIYSIDADEAVAARLQDAKRYKIQANETDLTEIIKLIEQMIRKFIPLAQELATMKDKLKQYEDQCKETGETPRKLFIVWEDPQKAGSGGTHPG</sequence>
<name>A0AC35EXV3_9BILA</name>
<accession>A0AC35EXV3</accession>
<organism evidence="1 2">
    <name type="scientific">Panagrolaimus sp. PS1159</name>
    <dbReference type="NCBI Taxonomy" id="55785"/>
    <lineage>
        <taxon>Eukaryota</taxon>
        <taxon>Metazoa</taxon>
        <taxon>Ecdysozoa</taxon>
        <taxon>Nematoda</taxon>
        <taxon>Chromadorea</taxon>
        <taxon>Rhabditida</taxon>
        <taxon>Tylenchina</taxon>
        <taxon>Panagrolaimomorpha</taxon>
        <taxon>Panagrolaimoidea</taxon>
        <taxon>Panagrolaimidae</taxon>
        <taxon>Panagrolaimus</taxon>
    </lineage>
</organism>
<evidence type="ECO:0000313" key="2">
    <source>
        <dbReference type="WBParaSite" id="PS1159_v2.g11771.t1"/>
    </source>
</evidence>
<proteinExistence type="predicted"/>
<reference evidence="2" key="1">
    <citation type="submission" date="2022-11" db="UniProtKB">
        <authorList>
            <consortium name="WormBaseParasite"/>
        </authorList>
    </citation>
    <scope>IDENTIFICATION</scope>
</reference>
<dbReference type="Proteomes" id="UP000887580">
    <property type="component" value="Unplaced"/>
</dbReference>
<evidence type="ECO:0000313" key="1">
    <source>
        <dbReference type="Proteomes" id="UP000887580"/>
    </source>
</evidence>
<protein>
    <submittedName>
        <fullName evidence="2">Uncharacterized protein</fullName>
    </submittedName>
</protein>
<dbReference type="WBParaSite" id="PS1159_v2.g11771.t1">
    <property type="protein sequence ID" value="PS1159_v2.g11771.t1"/>
    <property type="gene ID" value="PS1159_v2.g11771"/>
</dbReference>